<dbReference type="EMBL" id="FOLQ01000013">
    <property type="protein sequence ID" value="SFE37491.1"/>
    <property type="molecule type" value="Genomic_DNA"/>
</dbReference>
<reference evidence="2 3" key="1">
    <citation type="submission" date="2016-10" db="EMBL/GenBank/DDBJ databases">
        <authorList>
            <person name="de Groot N.N."/>
        </authorList>
    </citation>
    <scope>NUCLEOTIDE SEQUENCE [LARGE SCALE GENOMIC DNA]</scope>
    <source>
        <strain evidence="2 3">DSM 26130</strain>
    </source>
</reference>
<accession>A0A1I2A0S4</accession>
<keyword evidence="3" id="KW-1185">Reference proteome</keyword>
<feature type="region of interest" description="Disordered" evidence="1">
    <location>
        <begin position="182"/>
        <end position="336"/>
    </location>
</feature>
<feature type="region of interest" description="Disordered" evidence="1">
    <location>
        <begin position="94"/>
        <end position="144"/>
    </location>
</feature>
<dbReference type="AlphaFoldDB" id="A0A1I2A0S4"/>
<protein>
    <recommendedName>
        <fullName evidence="4">Outer membrane protein beta-barrel domain-containing protein</fullName>
    </recommendedName>
</protein>
<evidence type="ECO:0000313" key="2">
    <source>
        <dbReference type="EMBL" id="SFE37491.1"/>
    </source>
</evidence>
<evidence type="ECO:0008006" key="4">
    <source>
        <dbReference type="Google" id="ProtNLM"/>
    </source>
</evidence>
<proteinExistence type="predicted"/>
<dbReference type="RefSeq" id="WP_093831329.1">
    <property type="nucleotide sequence ID" value="NZ_FOLQ01000013.1"/>
</dbReference>
<dbReference type="OrthoDB" id="916076at2"/>
<gene>
    <name evidence="2" type="ORF">SAMN05216167_11338</name>
</gene>
<feature type="compositionally biased region" description="Polar residues" evidence="1">
    <location>
        <begin position="196"/>
        <end position="221"/>
    </location>
</feature>
<feature type="compositionally biased region" description="Low complexity" evidence="1">
    <location>
        <begin position="325"/>
        <end position="336"/>
    </location>
</feature>
<dbReference type="STRING" id="662367.SAMN05216167_11338"/>
<feature type="compositionally biased region" description="Basic and acidic residues" evidence="1">
    <location>
        <begin position="105"/>
        <end position="115"/>
    </location>
</feature>
<evidence type="ECO:0000313" key="3">
    <source>
        <dbReference type="Proteomes" id="UP000198598"/>
    </source>
</evidence>
<evidence type="ECO:0000256" key="1">
    <source>
        <dbReference type="SAM" id="MobiDB-lite"/>
    </source>
</evidence>
<dbReference type="Proteomes" id="UP000198598">
    <property type="component" value="Unassembled WGS sequence"/>
</dbReference>
<feature type="compositionally biased region" description="Basic and acidic residues" evidence="1">
    <location>
        <begin position="251"/>
        <end position="265"/>
    </location>
</feature>
<feature type="compositionally biased region" description="Polar residues" evidence="1">
    <location>
        <begin position="300"/>
        <end position="324"/>
    </location>
</feature>
<organism evidence="2 3">
    <name type="scientific">Spirosoma endophyticum</name>
    <dbReference type="NCBI Taxonomy" id="662367"/>
    <lineage>
        <taxon>Bacteria</taxon>
        <taxon>Pseudomonadati</taxon>
        <taxon>Bacteroidota</taxon>
        <taxon>Cytophagia</taxon>
        <taxon>Cytophagales</taxon>
        <taxon>Cytophagaceae</taxon>
        <taxon>Spirosoma</taxon>
    </lineage>
</organism>
<sequence>MKTDRFSDIIRRKLESIRPEFSEKDWAKMQSTLQQANMPQPGSSGTGQPVTGSIWSSHPWMMAAATVSTVALVTLGIWQRHEINELRQTVGQLNKQQVQSAQKPAEQKLPGDARPDLTNANGLRPKDADVSSTPSRKIDRQSVRPDTVYINRYVAVPSPSRSQSAVPDEAPLKQRIALSKQEHYAKTSAKPASTDGVRQSTNQPSTAQTAPYDVTSTSDKILNNKPLETKVVSTNQPENNRAIVGRNVSGRKGESQDADHLKEKNQIAGNLNEKSQGAERLNETNQVSDRIIGKNRETRATTLNPANAIDKTNNEVTQVTPVKNESSTETSTVSASYELVNSRPLSTKSLNWTALMAQRAKRLQPARKVPVPTVPAQIAEKTNVSAPESQPVNRAAIRFRAGVGGEIASSLWSVGVFTETLIGKHLTIGVGISQATYSGMFIDDFDFDVRTRRDFRKEYGLGRMIDPKRDILNIDTKTARVQIPLSLGYRIPVTQTLSLLPTVGTSLNLKSAEDVTFYCPIYIPQRGFDQFQLSNNNRSAPLINTLALGLGLEWQRGHWVVQTSPMLTLPMQSESDPNWQNNATLGLRARVLFQF</sequence>
<name>A0A1I2A0S4_9BACT</name>